<dbReference type="Pfam" id="PF13738">
    <property type="entry name" value="Pyr_redox_3"/>
    <property type="match status" value="1"/>
</dbReference>
<dbReference type="Gene3D" id="3.50.50.60">
    <property type="entry name" value="FAD/NAD(P)-binding domain"/>
    <property type="match status" value="1"/>
</dbReference>
<name>A0A6L7G837_9RHOB</name>
<dbReference type="PANTHER" id="PTHR43539:SF91">
    <property type="entry name" value="FAD-DEPENDENT URATE HYDROXYLASE"/>
    <property type="match status" value="1"/>
</dbReference>
<dbReference type="EMBL" id="WUMU01000018">
    <property type="protein sequence ID" value="MXN19500.1"/>
    <property type="molecule type" value="Genomic_DNA"/>
</dbReference>
<dbReference type="GO" id="GO:0004497">
    <property type="term" value="F:monooxygenase activity"/>
    <property type="evidence" value="ECO:0007669"/>
    <property type="project" value="UniProtKB-KW"/>
</dbReference>
<dbReference type="InterPro" id="IPR036188">
    <property type="entry name" value="FAD/NAD-bd_sf"/>
</dbReference>
<keyword evidence="1" id="KW-0560">Oxidoreductase</keyword>
<dbReference type="PANTHER" id="PTHR43539">
    <property type="entry name" value="FLAVIN-BINDING MONOOXYGENASE-LIKE PROTEIN (AFU_ORTHOLOGUE AFUA_4G09220)"/>
    <property type="match status" value="1"/>
</dbReference>
<proteinExistence type="predicted"/>
<dbReference type="AlphaFoldDB" id="A0A6L7G837"/>
<keyword evidence="2" id="KW-0503">Monooxygenase</keyword>
<accession>A0A6L7G837</accession>
<dbReference type="Proteomes" id="UP000477911">
    <property type="component" value="Unassembled WGS sequence"/>
</dbReference>
<dbReference type="GO" id="GO:0050660">
    <property type="term" value="F:flavin adenine dinucleotide binding"/>
    <property type="evidence" value="ECO:0007669"/>
    <property type="project" value="TreeGrafter"/>
</dbReference>
<dbReference type="SUPFAM" id="SSF51905">
    <property type="entry name" value="FAD/NAD(P)-binding domain"/>
    <property type="match status" value="2"/>
</dbReference>
<gene>
    <name evidence="2" type="ORF">GR170_16835</name>
</gene>
<keyword evidence="3" id="KW-1185">Reference proteome</keyword>
<evidence type="ECO:0000313" key="3">
    <source>
        <dbReference type="Proteomes" id="UP000477911"/>
    </source>
</evidence>
<dbReference type="InterPro" id="IPR050982">
    <property type="entry name" value="Auxin_biosynth/cation_transpt"/>
</dbReference>
<sequence length="499" mass="53922">MHSLPNDMSMDSAHAVPGAAEAAVARQLRQLGLPGAEWTVPRPGPDGQPLLDAVVIGGGMYGVSCAAELWARGLRNILILERNPEGREGPWTTYARMPTLRSPKTLPGISLGTGALTFPAWYEATFGKAAWEALYKVPNAVWVDYIAWVRRTLALPMQSGVAVTALRPAADHVALDCEDGRTLYAKRVVVATGRAATGGWSLPAGVDPALLSTGRAAHTSQEIDFAALRGRRVAVIGAGASAWDNAATALEAGAASVEMFCRRLALPQVNKGRAHSNAGFAEGWMDLDDAQRWTLTTYLDSMPAPPPHETVLRTCRHPGFVIRFGTRITHAVPTAEGLSARISTGEEKAYDFLILGTGFRVDLMQEPLFAGLHEAIRLWGDCFVPPRPGAEHLLRMPYLGRHFELLEKPGHTLAGLERVHLFNAAGFLSVGNLSLDVPTLSAGGHWLAARVCQKLFAEEFDAVLGQLRRWEGEHELAPTPFYAPDFINRTGRAAETETP</sequence>
<evidence type="ECO:0000256" key="1">
    <source>
        <dbReference type="ARBA" id="ARBA00023002"/>
    </source>
</evidence>
<organism evidence="2 3">
    <name type="scientific">Pseudooceanicola albus</name>
    <dbReference type="NCBI Taxonomy" id="2692189"/>
    <lineage>
        <taxon>Bacteria</taxon>
        <taxon>Pseudomonadati</taxon>
        <taxon>Pseudomonadota</taxon>
        <taxon>Alphaproteobacteria</taxon>
        <taxon>Rhodobacterales</taxon>
        <taxon>Paracoccaceae</taxon>
        <taxon>Pseudooceanicola</taxon>
    </lineage>
</organism>
<dbReference type="RefSeq" id="WP_160895620.1">
    <property type="nucleotide sequence ID" value="NZ_WUMU01000018.1"/>
</dbReference>
<evidence type="ECO:0000313" key="2">
    <source>
        <dbReference type="EMBL" id="MXN19500.1"/>
    </source>
</evidence>
<comment type="caution">
    <text evidence="2">The sequence shown here is derived from an EMBL/GenBank/DDBJ whole genome shotgun (WGS) entry which is preliminary data.</text>
</comment>
<reference evidence="2 3" key="1">
    <citation type="submission" date="2019-12" db="EMBL/GenBank/DDBJ databases">
        <authorList>
            <person name="Li M."/>
        </authorList>
    </citation>
    <scope>NUCLEOTIDE SEQUENCE [LARGE SCALE GENOMIC DNA]</scope>
    <source>
        <strain evidence="2 3">GBMRC 2024</strain>
    </source>
</reference>
<protein>
    <submittedName>
        <fullName evidence="2">SidA/IucD/PvdA family monooxygenase</fullName>
    </submittedName>
</protein>